<feature type="transmembrane region" description="Helical" evidence="1">
    <location>
        <begin position="12"/>
        <end position="34"/>
    </location>
</feature>
<proteinExistence type="predicted"/>
<accession>A0A658QQ23</accession>
<name>A0A658QQ23_9BURK</name>
<dbReference type="AlphaFoldDB" id="A0A658QQ23"/>
<evidence type="ECO:0000256" key="1">
    <source>
        <dbReference type="SAM" id="Phobius"/>
    </source>
</evidence>
<reference evidence="2 3" key="1">
    <citation type="submission" date="2016-01" db="EMBL/GenBank/DDBJ databases">
        <authorList>
            <person name="Peeters C."/>
        </authorList>
    </citation>
    <scope>NUCLEOTIDE SEQUENCE [LARGE SCALE GENOMIC DNA]</scope>
    <source>
        <strain evidence="2">LMG 29315</strain>
    </source>
</reference>
<sequence length="358" mass="39209">MFDTLMRSGPPLSRGLIAWLAGLSTLCYSGLFMAGKSFLPEFLFRDSDKIQAQMNGSSAYDGSSFDAVGKFYAMFGPTLLNVVVLALGVGFILAIFKRVRHVGSLGVALVFGSPCVFFNLFVASKDTLVVALSLLIVWTLRRGGAKLTMAAVLFGYASYAVSVRTYYLLIVALAGCLWIYRRAGRRTRLVMIGAGLLGLYALPTIGYYALLHPRDMAVDYLVYQSPFGARTSFYNLRPPDGFSSFCIDYAYAALRLHLPMLFSPDPRGLVMQMFVLAAWFSTRPMRANRETWPGVSVLACLVMAHMMVSTLFEPDLGSYVRHLSSVSLFCMVLFSLRNNASLEAGATVQGVPEAAAPK</sequence>
<comment type="caution">
    <text evidence="2">The sequence shown here is derived from an EMBL/GenBank/DDBJ whole genome shotgun (WGS) entry which is preliminary data.</text>
</comment>
<keyword evidence="3" id="KW-1185">Reference proteome</keyword>
<organism evidence="2 3">
    <name type="scientific">Caballeronia concitans</name>
    <dbReference type="NCBI Taxonomy" id="1777133"/>
    <lineage>
        <taxon>Bacteria</taxon>
        <taxon>Pseudomonadati</taxon>
        <taxon>Pseudomonadota</taxon>
        <taxon>Betaproteobacteria</taxon>
        <taxon>Burkholderiales</taxon>
        <taxon>Burkholderiaceae</taxon>
        <taxon>Caballeronia</taxon>
    </lineage>
</organism>
<keyword evidence="1" id="KW-0472">Membrane</keyword>
<feature type="transmembrane region" description="Helical" evidence="1">
    <location>
        <begin position="189"/>
        <end position="210"/>
    </location>
</feature>
<gene>
    <name evidence="2" type="ORF">AWB72_00078</name>
</gene>
<dbReference type="Proteomes" id="UP000198263">
    <property type="component" value="Unassembled WGS sequence"/>
</dbReference>
<protein>
    <recommendedName>
        <fullName evidence="4">Glycosyltransferase RgtA/B/C/D-like domain-containing protein</fullName>
    </recommendedName>
</protein>
<keyword evidence="1" id="KW-1133">Transmembrane helix</keyword>
<evidence type="ECO:0008006" key="4">
    <source>
        <dbReference type="Google" id="ProtNLM"/>
    </source>
</evidence>
<keyword evidence="1" id="KW-0812">Transmembrane</keyword>
<feature type="transmembrane region" description="Helical" evidence="1">
    <location>
        <begin position="108"/>
        <end position="136"/>
    </location>
</feature>
<dbReference type="EMBL" id="FCNV02000001">
    <property type="protein sequence ID" value="SAL09157.1"/>
    <property type="molecule type" value="Genomic_DNA"/>
</dbReference>
<feature type="transmembrane region" description="Helical" evidence="1">
    <location>
        <begin position="71"/>
        <end position="96"/>
    </location>
</feature>
<evidence type="ECO:0000313" key="2">
    <source>
        <dbReference type="EMBL" id="SAL09157.1"/>
    </source>
</evidence>
<feature type="transmembrane region" description="Helical" evidence="1">
    <location>
        <begin position="156"/>
        <end position="180"/>
    </location>
</feature>
<evidence type="ECO:0000313" key="3">
    <source>
        <dbReference type="Proteomes" id="UP000198263"/>
    </source>
</evidence>